<dbReference type="PANTHER" id="PTHR21485:SF6">
    <property type="entry name" value="N-ACYLNEURAMINATE CYTIDYLYLTRANSFERASE-RELATED"/>
    <property type="match status" value="1"/>
</dbReference>
<dbReference type="InterPro" id="IPR029044">
    <property type="entry name" value="Nucleotide-diphossugar_trans"/>
</dbReference>
<dbReference type="EMBL" id="FWWV01000020">
    <property type="protein sequence ID" value="SMB85447.1"/>
    <property type="molecule type" value="Genomic_DNA"/>
</dbReference>
<dbReference type="InterPro" id="IPR003329">
    <property type="entry name" value="Cytidylyl_trans"/>
</dbReference>
<accession>A0A1W1UWH5</accession>
<dbReference type="GO" id="GO:0008781">
    <property type="term" value="F:N-acylneuraminate cytidylyltransferase activity"/>
    <property type="evidence" value="ECO:0007669"/>
    <property type="project" value="TreeGrafter"/>
</dbReference>
<gene>
    <name evidence="2" type="ORF">SAMN05660772_02490</name>
</gene>
<dbReference type="CDD" id="cd02513">
    <property type="entry name" value="CMP-NeuAc_Synthase"/>
    <property type="match status" value="1"/>
</dbReference>
<dbReference type="PANTHER" id="PTHR21485">
    <property type="entry name" value="HAD SUPERFAMILY MEMBERS CMAS AND KDSC"/>
    <property type="match status" value="1"/>
</dbReference>
<dbReference type="InterPro" id="IPR050793">
    <property type="entry name" value="CMP-NeuNAc_synthase"/>
</dbReference>
<keyword evidence="2" id="KW-0548">Nucleotidyltransferase</keyword>
<keyword evidence="3" id="KW-1185">Reference proteome</keyword>
<keyword evidence="2" id="KW-0808">Transferase</keyword>
<keyword evidence="1" id="KW-0963">Cytoplasm</keyword>
<dbReference type="Pfam" id="PF02348">
    <property type="entry name" value="CTP_transf_3"/>
    <property type="match status" value="1"/>
</dbReference>
<dbReference type="STRING" id="1122938.SAMN05660772_02490"/>
<evidence type="ECO:0000313" key="2">
    <source>
        <dbReference type="EMBL" id="SMB85447.1"/>
    </source>
</evidence>
<reference evidence="3" key="1">
    <citation type="submission" date="2017-04" db="EMBL/GenBank/DDBJ databases">
        <authorList>
            <person name="Varghese N."/>
            <person name="Submissions S."/>
        </authorList>
    </citation>
    <scope>NUCLEOTIDE SEQUENCE [LARGE SCALE GENOMIC DNA]</scope>
    <source>
        <strain evidence="3">DSM 23072</strain>
    </source>
</reference>
<dbReference type="RefSeq" id="WP_084257161.1">
    <property type="nucleotide sequence ID" value="NZ_FWWV01000020.1"/>
</dbReference>
<dbReference type="Gene3D" id="3.90.550.10">
    <property type="entry name" value="Spore Coat Polysaccharide Biosynthesis Protein SpsA, Chain A"/>
    <property type="match status" value="1"/>
</dbReference>
<dbReference type="SUPFAM" id="SSF53448">
    <property type="entry name" value="Nucleotide-diphospho-sugar transferases"/>
    <property type="match status" value="1"/>
</dbReference>
<evidence type="ECO:0000256" key="1">
    <source>
        <dbReference type="ARBA" id="ARBA00022490"/>
    </source>
</evidence>
<dbReference type="AlphaFoldDB" id="A0A1W1UWH5"/>
<organism evidence="2 3">
    <name type="scientific">Pasteurella testudinis DSM 23072</name>
    <dbReference type="NCBI Taxonomy" id="1122938"/>
    <lineage>
        <taxon>Bacteria</taxon>
        <taxon>Pseudomonadati</taxon>
        <taxon>Pseudomonadota</taxon>
        <taxon>Gammaproteobacteria</taxon>
        <taxon>Pasteurellales</taxon>
        <taxon>Pasteurellaceae</taxon>
        <taxon>Pasteurella</taxon>
    </lineage>
</organism>
<protein>
    <submittedName>
        <fullName evidence="2">N-acylneuraminate cytidylyltransferase</fullName>
    </submittedName>
</protein>
<dbReference type="Proteomes" id="UP000192408">
    <property type="component" value="Unassembled WGS sequence"/>
</dbReference>
<evidence type="ECO:0000313" key="3">
    <source>
        <dbReference type="Proteomes" id="UP000192408"/>
    </source>
</evidence>
<name>A0A1W1UWH5_9PAST</name>
<proteinExistence type="predicted"/>
<sequence>MQKIAVILARAGSKGIPNKNLQLVNGISLIGRAIMSAQDCNFFDKIIVSTDGQTIAKEAAKYSADIVMRPEYLATDKAKSIDALLHVFASKNISSGLSVMLQPTSPFRTSEDIMSAVNMHQKNQRGLGCVVSVKHMEEHPYKMLIWDGVSYTPISNAKYLEYPRQSLPKVVKHNGAIYVNRIEDLIQHQRFFIEPIGTYLMPEERSIDIDTYEDLLAANKQGL</sequence>